<evidence type="ECO:0000256" key="1">
    <source>
        <dbReference type="SAM" id="MobiDB-lite"/>
    </source>
</evidence>
<reference evidence="2 3" key="1">
    <citation type="journal article" date="2016" name="Sci. Rep.">
        <title>The Dendrobium catenatum Lindl. genome sequence provides insights into polysaccharide synthase, floral development and adaptive evolution.</title>
        <authorList>
            <person name="Zhang G.Q."/>
            <person name="Xu Q."/>
            <person name="Bian C."/>
            <person name="Tsai W.C."/>
            <person name="Yeh C.M."/>
            <person name="Liu K.W."/>
            <person name="Yoshida K."/>
            <person name="Zhang L.S."/>
            <person name="Chang S.B."/>
            <person name="Chen F."/>
            <person name="Shi Y."/>
            <person name="Su Y.Y."/>
            <person name="Zhang Y.Q."/>
            <person name="Chen L.J."/>
            <person name="Yin Y."/>
            <person name="Lin M."/>
            <person name="Huang H."/>
            <person name="Deng H."/>
            <person name="Wang Z.W."/>
            <person name="Zhu S.L."/>
            <person name="Zhao X."/>
            <person name="Deng C."/>
            <person name="Niu S.C."/>
            <person name="Huang J."/>
            <person name="Wang M."/>
            <person name="Liu G.H."/>
            <person name="Yang H.J."/>
            <person name="Xiao X.J."/>
            <person name="Hsiao Y.Y."/>
            <person name="Wu W.L."/>
            <person name="Chen Y.Y."/>
            <person name="Mitsuda N."/>
            <person name="Ohme-Takagi M."/>
            <person name="Luo Y.B."/>
            <person name="Van de Peer Y."/>
            <person name="Liu Z.J."/>
        </authorList>
    </citation>
    <scope>NUCLEOTIDE SEQUENCE [LARGE SCALE GENOMIC DNA]</scope>
    <source>
        <tissue evidence="2">The whole plant</tissue>
    </source>
</reference>
<dbReference type="AlphaFoldDB" id="A0A2I0VEX3"/>
<dbReference type="EMBL" id="KZ503714">
    <property type="protein sequence ID" value="PKU61965.1"/>
    <property type="molecule type" value="Genomic_DNA"/>
</dbReference>
<evidence type="ECO:0000313" key="2">
    <source>
        <dbReference type="EMBL" id="PKU61965.1"/>
    </source>
</evidence>
<gene>
    <name evidence="2" type="ORF">MA16_Dca027186</name>
</gene>
<proteinExistence type="predicted"/>
<organism evidence="2 3">
    <name type="scientific">Dendrobium catenatum</name>
    <dbReference type="NCBI Taxonomy" id="906689"/>
    <lineage>
        <taxon>Eukaryota</taxon>
        <taxon>Viridiplantae</taxon>
        <taxon>Streptophyta</taxon>
        <taxon>Embryophyta</taxon>
        <taxon>Tracheophyta</taxon>
        <taxon>Spermatophyta</taxon>
        <taxon>Magnoliopsida</taxon>
        <taxon>Liliopsida</taxon>
        <taxon>Asparagales</taxon>
        <taxon>Orchidaceae</taxon>
        <taxon>Epidendroideae</taxon>
        <taxon>Malaxideae</taxon>
        <taxon>Dendrobiinae</taxon>
        <taxon>Dendrobium</taxon>
    </lineage>
</organism>
<accession>A0A2I0VEX3</accession>
<protein>
    <submittedName>
        <fullName evidence="2">Uncharacterized protein</fullName>
    </submittedName>
</protein>
<dbReference type="Proteomes" id="UP000233837">
    <property type="component" value="Unassembled WGS sequence"/>
</dbReference>
<sequence>MSKRKGEHFRLALSCVRPEREKDRERGEGRGSIRLLVLFIRTRVQARAGEGSVKEVGGLYFLPNHLRQPLDDKNNDPEAFKQQNQLFGTFGQQLQSTQRPSNIEIAVWRIVGQQIHSLERLGQQRRRPGCLGQWRRRPEQLGQRRRRPERLGQRSSSLGMPWTAAWSLQRSLDSNPELGLER</sequence>
<name>A0A2I0VEX3_9ASPA</name>
<reference evidence="2 3" key="2">
    <citation type="journal article" date="2017" name="Nature">
        <title>The Apostasia genome and the evolution of orchids.</title>
        <authorList>
            <person name="Zhang G.Q."/>
            <person name="Liu K.W."/>
            <person name="Li Z."/>
            <person name="Lohaus R."/>
            <person name="Hsiao Y.Y."/>
            <person name="Niu S.C."/>
            <person name="Wang J.Y."/>
            <person name="Lin Y.C."/>
            <person name="Xu Q."/>
            <person name="Chen L.J."/>
            <person name="Yoshida K."/>
            <person name="Fujiwara S."/>
            <person name="Wang Z.W."/>
            <person name="Zhang Y.Q."/>
            <person name="Mitsuda N."/>
            <person name="Wang M."/>
            <person name="Liu G.H."/>
            <person name="Pecoraro L."/>
            <person name="Huang H.X."/>
            <person name="Xiao X.J."/>
            <person name="Lin M."/>
            <person name="Wu X.Y."/>
            <person name="Wu W.L."/>
            <person name="Chen Y.Y."/>
            <person name="Chang S.B."/>
            <person name="Sakamoto S."/>
            <person name="Ohme-Takagi M."/>
            <person name="Yagi M."/>
            <person name="Zeng S.J."/>
            <person name="Shen C.Y."/>
            <person name="Yeh C.M."/>
            <person name="Luo Y.B."/>
            <person name="Tsai W.C."/>
            <person name="Van de Peer Y."/>
            <person name="Liu Z.J."/>
        </authorList>
    </citation>
    <scope>NUCLEOTIDE SEQUENCE [LARGE SCALE GENOMIC DNA]</scope>
    <source>
        <tissue evidence="2">The whole plant</tissue>
    </source>
</reference>
<evidence type="ECO:0000313" key="3">
    <source>
        <dbReference type="Proteomes" id="UP000233837"/>
    </source>
</evidence>
<keyword evidence="3" id="KW-1185">Reference proteome</keyword>
<feature type="region of interest" description="Disordered" evidence="1">
    <location>
        <begin position="129"/>
        <end position="156"/>
    </location>
</feature>